<dbReference type="AlphaFoldDB" id="A0A1H3QRV2"/>
<gene>
    <name evidence="1" type="ORF">SAMN05216554_2686</name>
</gene>
<proteinExistence type="predicted"/>
<dbReference type="EMBL" id="FNPZ01000002">
    <property type="protein sequence ID" value="SDZ15745.1"/>
    <property type="molecule type" value="Genomic_DNA"/>
</dbReference>
<keyword evidence="2" id="KW-1185">Reference proteome</keyword>
<organism evidence="1 2">
    <name type="scientific">Herbiconiux ginsengi</name>
    <dbReference type="NCBI Taxonomy" id="381665"/>
    <lineage>
        <taxon>Bacteria</taxon>
        <taxon>Bacillati</taxon>
        <taxon>Actinomycetota</taxon>
        <taxon>Actinomycetes</taxon>
        <taxon>Micrococcales</taxon>
        <taxon>Microbacteriaceae</taxon>
        <taxon>Herbiconiux</taxon>
    </lineage>
</organism>
<evidence type="ECO:0000313" key="2">
    <source>
        <dbReference type="Proteomes" id="UP000198891"/>
    </source>
</evidence>
<dbReference type="Proteomes" id="UP000198891">
    <property type="component" value="Unassembled WGS sequence"/>
</dbReference>
<sequence>MQIDLRRELFQQILAPGEGILSADEAEEVVSYERIDGSQLQFLIPTSAFENNLAGFAKAARSALGGGGSDLVNAGRWLHFVMMEKANDMSPVGKRGYRLTNDGSLLPWD</sequence>
<evidence type="ECO:0000313" key="1">
    <source>
        <dbReference type="EMBL" id="SDZ15745.1"/>
    </source>
</evidence>
<name>A0A1H3QRV2_9MICO</name>
<reference evidence="1 2" key="1">
    <citation type="submission" date="2016-10" db="EMBL/GenBank/DDBJ databases">
        <authorList>
            <person name="de Groot N.N."/>
        </authorList>
    </citation>
    <scope>NUCLEOTIDE SEQUENCE [LARGE SCALE GENOMIC DNA]</scope>
    <source>
        <strain evidence="1 2">CGMCC 4.3491</strain>
    </source>
</reference>
<protein>
    <submittedName>
        <fullName evidence="1">Uncharacterized protein</fullName>
    </submittedName>
</protein>
<dbReference type="STRING" id="381665.SAMN05216554_2686"/>
<accession>A0A1H3QRV2</accession>